<accession>A0A1Z5YS20</accession>
<keyword evidence="1" id="KW-0812">Transmembrane</keyword>
<evidence type="ECO:0000313" key="3">
    <source>
        <dbReference type="Proteomes" id="UP000196086"/>
    </source>
</evidence>
<dbReference type="RefSeq" id="WP_086652009.1">
    <property type="nucleotide sequence ID" value="NZ_JOMQ01000056.1"/>
</dbReference>
<feature type="transmembrane region" description="Helical" evidence="1">
    <location>
        <begin position="94"/>
        <end position="113"/>
    </location>
</feature>
<feature type="transmembrane region" description="Helical" evidence="1">
    <location>
        <begin position="171"/>
        <end position="190"/>
    </location>
</feature>
<proteinExistence type="predicted"/>
<protein>
    <submittedName>
        <fullName evidence="2">Uncharacterized protein</fullName>
    </submittedName>
</protein>
<dbReference type="AlphaFoldDB" id="A0A1Z5YS20"/>
<keyword evidence="1" id="KW-1133">Transmembrane helix</keyword>
<evidence type="ECO:0000313" key="2">
    <source>
        <dbReference type="EMBL" id="OUJ00577.1"/>
    </source>
</evidence>
<feature type="transmembrane region" description="Helical" evidence="1">
    <location>
        <begin position="119"/>
        <end position="141"/>
    </location>
</feature>
<feature type="transmembrane region" description="Helical" evidence="1">
    <location>
        <begin position="26"/>
        <end position="45"/>
    </location>
</feature>
<organism evidence="2 3">
    <name type="scientific">Acetobacter cibinongensis</name>
    <dbReference type="NCBI Taxonomy" id="146475"/>
    <lineage>
        <taxon>Bacteria</taxon>
        <taxon>Pseudomonadati</taxon>
        <taxon>Pseudomonadota</taxon>
        <taxon>Alphaproteobacteria</taxon>
        <taxon>Acetobacterales</taxon>
        <taxon>Acetobacteraceae</taxon>
        <taxon>Acetobacter</taxon>
    </lineage>
</organism>
<feature type="transmembrane region" description="Helical" evidence="1">
    <location>
        <begin position="241"/>
        <end position="260"/>
    </location>
</feature>
<evidence type="ECO:0000256" key="1">
    <source>
        <dbReference type="SAM" id="Phobius"/>
    </source>
</evidence>
<reference evidence="2 3" key="1">
    <citation type="submission" date="2014-06" db="EMBL/GenBank/DDBJ databases">
        <authorList>
            <person name="Ju J."/>
            <person name="Zhang J."/>
        </authorList>
    </citation>
    <scope>NUCLEOTIDE SEQUENCE [LARGE SCALE GENOMIC DNA]</scope>
    <source>
        <strain evidence="2 3">DsW_47</strain>
    </source>
</reference>
<keyword evidence="1" id="KW-0472">Membrane</keyword>
<name>A0A1Z5YS20_9PROT</name>
<feature type="transmembrane region" description="Helical" evidence="1">
    <location>
        <begin position="196"/>
        <end position="215"/>
    </location>
</feature>
<comment type="caution">
    <text evidence="2">The sequence shown here is derived from an EMBL/GenBank/DDBJ whole genome shotgun (WGS) entry which is preliminary data.</text>
</comment>
<feature type="transmembrane region" description="Helical" evidence="1">
    <location>
        <begin position="297"/>
        <end position="322"/>
    </location>
</feature>
<feature type="transmembrane region" description="Helical" evidence="1">
    <location>
        <begin position="266"/>
        <end position="285"/>
    </location>
</feature>
<sequence>MLLVRYEIKYLTIVFSTMLMSKKDRLTVFGISLLLCIGLAFAFGHDAEHTIAWPIVIVLHVACAGLANALISFRIKHLVAHSIMAVSALNRREVFLYRVFLNLFSFAVIFFLFSFERIFLSFAQFVIIFGVWGALFLYAHYLENKTTSVFKFNPKIREYNTKIRSNKNFRLYAKMFLVAGVCILSSSQTTESDRTRCFGICYAIIVFLCFFKPYTSRRAAFGVMMGEGVLRSVRRDTITRVYSVLFLTAPVVFFPSLWAAALETMVPVGCLAFVMSVFVTLHFRVRPEKWAQASLSADVMFLMVAGLWALPAIIPVFVLQFVRLVSLNRRSLWRILG</sequence>
<feature type="transmembrane region" description="Helical" evidence="1">
    <location>
        <begin position="51"/>
        <end position="73"/>
    </location>
</feature>
<dbReference type="Proteomes" id="UP000196086">
    <property type="component" value="Unassembled WGS sequence"/>
</dbReference>
<gene>
    <name evidence="2" type="ORF">HK14_12065</name>
</gene>
<dbReference type="EMBL" id="JOMQ01000056">
    <property type="protein sequence ID" value="OUJ00577.1"/>
    <property type="molecule type" value="Genomic_DNA"/>
</dbReference>